<dbReference type="RefSeq" id="WP_002692550.1">
    <property type="nucleotide sequence ID" value="NZ_CM001797.1"/>
</dbReference>
<gene>
    <name evidence="1" type="ORF">HMPREF9723_01688</name>
</gene>
<evidence type="ECO:0000313" key="1">
    <source>
        <dbReference type="EMBL" id="EMB20228.1"/>
    </source>
</evidence>
<dbReference type="PATRIC" id="fig|999434.4.peg.1751"/>
<reference evidence="1" key="1">
    <citation type="submission" date="2012-01" db="EMBL/GenBank/DDBJ databases">
        <title>The Genome Sequence of Treponema denticola OTK.</title>
        <authorList>
            <consortium name="The Broad Institute Genome Sequencing Platform"/>
            <person name="Earl A."/>
            <person name="Ward D."/>
            <person name="Feldgarden M."/>
            <person name="Gevers D."/>
            <person name="Blanton J.M."/>
            <person name="Fenno C.J."/>
            <person name="Baranova O.V."/>
            <person name="Mathney J."/>
            <person name="Dewhirst F.E."/>
            <person name="Izard J."/>
            <person name="Young S.K."/>
            <person name="Zeng Q."/>
            <person name="Gargeya S."/>
            <person name="Fitzgerald M."/>
            <person name="Haas B."/>
            <person name="Abouelleil A."/>
            <person name="Alvarado L."/>
            <person name="Arachchi H.M."/>
            <person name="Berlin A."/>
            <person name="Chapman S.B."/>
            <person name="Gearin G."/>
            <person name="Goldberg J."/>
            <person name="Griggs A."/>
            <person name="Gujja S."/>
            <person name="Hansen M."/>
            <person name="Heiman D."/>
            <person name="Howarth C."/>
            <person name="Larimer J."/>
            <person name="Lui A."/>
            <person name="MacDonald P.J.P."/>
            <person name="McCowen C."/>
            <person name="Montmayeur A."/>
            <person name="Murphy C."/>
            <person name="Neiman D."/>
            <person name="Pearson M."/>
            <person name="Priest M."/>
            <person name="Roberts A."/>
            <person name="Saif S."/>
            <person name="Shea T."/>
            <person name="Sisk P."/>
            <person name="Stolte C."/>
            <person name="Sykes S."/>
            <person name="Wortman J."/>
            <person name="Nusbaum C."/>
            <person name="Birren B."/>
        </authorList>
    </citation>
    <scope>NUCLEOTIDE SEQUENCE [LARGE SCALE GENOMIC DNA]</scope>
    <source>
        <strain evidence="1">OTK</strain>
    </source>
</reference>
<dbReference type="AlphaFoldDB" id="A0A0F6MLY6"/>
<accession>A0A0F6MLY6</accession>
<dbReference type="EMBL" id="AGDY01000009">
    <property type="protein sequence ID" value="EMB20228.1"/>
    <property type="molecule type" value="Genomic_DNA"/>
</dbReference>
<sequence>MIKLTEIRTVFEKEKPDNLFLQYFEWVKTLIPFWRQAVTRIAELNGTAEKKRDKHLRVIDNSLELMYSWRFKKIKYVNLRRKEIDSAISFIRNGAITTKVSNYAFAPVCRNLAGILRGFLYISTFGYSDEQLPTVLAQDIYEIALCHTLFPFDTSDFVYYLPREKSIHTEDPADLDNWHLMMSEAGKALKITGLIEEVNEQACTIWKNYKTPFEWKYDESIWSLEFENLSKKLHYAAERAFHKM</sequence>
<protein>
    <submittedName>
        <fullName evidence="1">Uncharacterized protein</fullName>
    </submittedName>
</protein>
<name>A0A0F6MLY6_TREDN</name>
<comment type="caution">
    <text evidence="1">The sequence shown here is derived from an EMBL/GenBank/DDBJ whole genome shotgun (WGS) entry which is preliminary data.</text>
</comment>
<dbReference type="HOGENOM" id="CLU_1136286_0_0_12"/>
<proteinExistence type="predicted"/>
<organism evidence="1">
    <name type="scientific">Treponema denticola OTK</name>
    <dbReference type="NCBI Taxonomy" id="999434"/>
    <lineage>
        <taxon>Bacteria</taxon>
        <taxon>Pseudomonadati</taxon>
        <taxon>Spirochaetota</taxon>
        <taxon>Spirochaetia</taxon>
        <taxon>Spirochaetales</taxon>
        <taxon>Treponemataceae</taxon>
        <taxon>Treponema</taxon>
    </lineage>
</organism>
<dbReference type="Proteomes" id="UP000011701">
    <property type="component" value="Chromosome"/>
</dbReference>